<dbReference type="NCBIfam" id="NF041498">
    <property type="entry name" value="MobP2"/>
    <property type="match status" value="1"/>
</dbReference>
<keyword evidence="1" id="KW-0175">Coiled coil</keyword>
<accession>A0A516GHT4</accession>
<dbReference type="InterPro" id="IPR041073">
    <property type="entry name" value="MobL"/>
</dbReference>
<dbReference type="Proteomes" id="UP000315953">
    <property type="component" value="Chromosome"/>
</dbReference>
<reference evidence="2 3" key="1">
    <citation type="submission" date="2019-07" db="EMBL/GenBank/DDBJ databases">
        <title>Genome assembly of a nasal isolate of Dolosigranulum pigrum from a chronic sinusitis patient.</title>
        <authorList>
            <person name="Baig S."/>
            <person name="Overballe-Petersen S."/>
            <person name="Kaspar U."/>
            <person name="Rendboe A."/>
            <person name="de Man T."/>
            <person name="Liu C."/>
            <person name="Price L.B."/>
            <person name="Stegger M."/>
            <person name="Becker K."/>
            <person name="Skytt Andersen P."/>
        </authorList>
    </citation>
    <scope>NUCLEOTIDE SEQUENCE [LARGE SCALE GENOMIC DNA]</scope>
    <source>
        <strain evidence="2 3">83VPs-KB5</strain>
    </source>
</reference>
<dbReference type="InterPro" id="IPR048101">
    <property type="entry name" value="MobP2"/>
</dbReference>
<gene>
    <name evidence="2" type="ORF">FNV33_03020</name>
</gene>
<protein>
    <recommendedName>
        <fullName evidence="4">Relaxase</fullName>
    </recommendedName>
</protein>
<evidence type="ECO:0000313" key="3">
    <source>
        <dbReference type="Proteomes" id="UP000315953"/>
    </source>
</evidence>
<evidence type="ECO:0000256" key="1">
    <source>
        <dbReference type="SAM" id="Coils"/>
    </source>
</evidence>
<dbReference type="RefSeq" id="WP_143333232.1">
    <property type="nucleotide sequence ID" value="NZ_CP041626.1"/>
</dbReference>
<dbReference type="AlphaFoldDB" id="A0A516GHT4"/>
<sequence>MKSKFTLPNKSKKGKGFSDFAKYATYIARDEALDSEQSDEIEIQDDEYRDRLIDQSVLEKNKDSFESEQGYDKMMGYYFRSQALEDKKDKDDLEEKEKIELELLYKSQDKLLQENTLLQKRLQRQQGDRQKISGAFSKDTFDIYGKDLKTIRKKIRKAQKAGSVHWQHVVSFDNNFLEEKGFYDSKTGKLSEVKLKKASKDMMETLEKKEGLQDHYWYGAIHRNTDNIHIHLSSVELSPSRKIQEHDGVENPRGKLKPKTLDKMKSSFGESLLEWAEVYKQISNLREQTRQLPETYKKFGKKFFGESEYQKEMIDSFIDLDGGLPDNWDSINKYGNVIGYNTLSDKQKKLVDRGIEVIKKYDDDFRKRIEEWEDQLDQHHAELIKAFGESENPQKDFKENRQADMKARLGNAMLKEFAKKKKDNNIDKRKEYNCRLRGYFGLKVKKKTKYSSMERYLYKLKKQDERRAEQRLKKVVEEQKREDLSAYEEMMKDVEQEKQQQGHEF</sequence>
<feature type="coiled-coil region" evidence="1">
    <location>
        <begin position="458"/>
        <end position="504"/>
    </location>
</feature>
<name>A0A516GHT4_9LACT</name>
<evidence type="ECO:0008006" key="4">
    <source>
        <dbReference type="Google" id="ProtNLM"/>
    </source>
</evidence>
<organism evidence="2 3">
    <name type="scientific">Dolosigranulum pigrum</name>
    <dbReference type="NCBI Taxonomy" id="29394"/>
    <lineage>
        <taxon>Bacteria</taxon>
        <taxon>Bacillati</taxon>
        <taxon>Bacillota</taxon>
        <taxon>Bacilli</taxon>
        <taxon>Lactobacillales</taxon>
        <taxon>Carnobacteriaceae</taxon>
        <taxon>Dolosigranulum</taxon>
    </lineage>
</organism>
<dbReference type="Pfam" id="PF18555">
    <property type="entry name" value="MobL"/>
    <property type="match status" value="1"/>
</dbReference>
<dbReference type="KEGG" id="dpm:FNV33_03020"/>
<feature type="coiled-coil region" evidence="1">
    <location>
        <begin position="362"/>
        <end position="389"/>
    </location>
</feature>
<proteinExistence type="predicted"/>
<dbReference type="EMBL" id="CP041626">
    <property type="protein sequence ID" value="QDO91069.1"/>
    <property type="molecule type" value="Genomic_DNA"/>
</dbReference>
<evidence type="ECO:0000313" key="2">
    <source>
        <dbReference type="EMBL" id="QDO91069.1"/>
    </source>
</evidence>